<dbReference type="RefSeq" id="WP_106701319.1">
    <property type="nucleotide sequence ID" value="NZ_CP027666.1"/>
</dbReference>
<proteinExistence type="predicted"/>
<gene>
    <name evidence="1" type="ORF">C6570_01215</name>
</gene>
<reference evidence="1 2" key="1">
    <citation type="submission" date="2018-03" db="EMBL/GenBank/DDBJ databases">
        <title>Genome sequencing of Ottowia sp.</title>
        <authorList>
            <person name="Kim S.-J."/>
            <person name="Heo J."/>
            <person name="Kwon S.-W."/>
        </authorList>
    </citation>
    <scope>NUCLEOTIDE SEQUENCE [LARGE SCALE GENOMIC DNA]</scope>
    <source>
        <strain evidence="1 2">KADR8-3</strain>
    </source>
</reference>
<dbReference type="Proteomes" id="UP000239709">
    <property type="component" value="Chromosome"/>
</dbReference>
<evidence type="ECO:0000313" key="2">
    <source>
        <dbReference type="Proteomes" id="UP000239709"/>
    </source>
</evidence>
<protein>
    <submittedName>
        <fullName evidence="1">Uncharacterized protein</fullName>
    </submittedName>
</protein>
<keyword evidence="2" id="KW-1185">Reference proteome</keyword>
<name>A0A2S0MB43_9BURK</name>
<evidence type="ECO:0000313" key="1">
    <source>
        <dbReference type="EMBL" id="AVO33027.1"/>
    </source>
</evidence>
<sequence>MAVKLSPARRAFWKRYQPSSCRDALHKCKEHAREVLNLSVERIADLMGLPDHWNLYKWIESGRMPFVLLPLYESVCGINLASRWMAATQGRLLVDMPTGRGADTADLVQLGGGFQQAVQLLSDFYKANGGADAAPVLDALRAHLQSVAFHHANVAGFAEPELPFNQTQPE</sequence>
<accession>A0A2S0MB43</accession>
<dbReference type="AlphaFoldDB" id="A0A2S0MB43"/>
<dbReference type="EMBL" id="CP027666">
    <property type="protein sequence ID" value="AVO33027.1"/>
    <property type="molecule type" value="Genomic_DNA"/>
</dbReference>
<organism evidence="1 2">
    <name type="scientific">Ottowia oryzae</name>
    <dbReference type="NCBI Taxonomy" id="2109914"/>
    <lineage>
        <taxon>Bacteria</taxon>
        <taxon>Pseudomonadati</taxon>
        <taxon>Pseudomonadota</taxon>
        <taxon>Betaproteobacteria</taxon>
        <taxon>Burkholderiales</taxon>
        <taxon>Comamonadaceae</taxon>
        <taxon>Ottowia</taxon>
    </lineage>
</organism>
<dbReference type="OrthoDB" id="8563563at2"/>
<dbReference type="KEGG" id="otk:C6570_01215"/>